<evidence type="ECO:0000313" key="2">
    <source>
        <dbReference type="Proteomes" id="UP001239111"/>
    </source>
</evidence>
<dbReference type="Proteomes" id="UP001239111">
    <property type="component" value="Chromosome 2"/>
</dbReference>
<name>A0ACC2PAT7_9HYME</name>
<gene>
    <name evidence="1" type="ORF">QAD02_016201</name>
</gene>
<reference evidence="1" key="1">
    <citation type="submission" date="2023-04" db="EMBL/GenBank/DDBJ databases">
        <title>A chromosome-level genome assembly of the parasitoid wasp Eretmocerus hayati.</title>
        <authorList>
            <person name="Zhong Y."/>
            <person name="Liu S."/>
            <person name="Liu Y."/>
        </authorList>
    </citation>
    <scope>NUCLEOTIDE SEQUENCE</scope>
    <source>
        <strain evidence="1">ZJU_SS_LIU_2023</strain>
    </source>
</reference>
<proteinExistence type="predicted"/>
<sequence>MAWLSGLAGKAEEVLNNIDKSTAAVLKKEDARNDLTESNLLEVRSLPPDSNVSVEEFLRDEASYSDSKLYSERRPTYLNKMAVSAPASPAHVNRPLSLQSESTAWLDEATLDPIIRIDSLSGHQPDDFDSNSNAEVSNTTVQERIGLENPMLPADDLRINEVPPPNFVKSLDKEQQLKAEYLKDIELLQEKISAFTSERSRFIREIADLTSTLEKTRAELSSVESELEQHRARAIKTLQERDKLIAELRNSSGTESDDTSFHVELNQLRQERETLREENRQVREKLRLARQEAVDADLNAEKIRQRAMEASMQARESIANERRRRMDAEEDAKLKSDEVRSLREELNLRQTTFSAKLHKQESEISRLRSQISAAATPNSEVEKRLSSLTRTLVLKQQELEHLTTDRNALRLQLEKLEHEYQNWRKSLPFNSLNDTDDAKALLPSFLMESPFDTGVTRRVKRAYSTLDAVSVRIGVFLRRYPLARIFVLIYMALLQFWVIIVLFSQSPDPH</sequence>
<organism evidence="1 2">
    <name type="scientific">Eretmocerus hayati</name>
    <dbReference type="NCBI Taxonomy" id="131215"/>
    <lineage>
        <taxon>Eukaryota</taxon>
        <taxon>Metazoa</taxon>
        <taxon>Ecdysozoa</taxon>
        <taxon>Arthropoda</taxon>
        <taxon>Hexapoda</taxon>
        <taxon>Insecta</taxon>
        <taxon>Pterygota</taxon>
        <taxon>Neoptera</taxon>
        <taxon>Endopterygota</taxon>
        <taxon>Hymenoptera</taxon>
        <taxon>Apocrita</taxon>
        <taxon>Proctotrupomorpha</taxon>
        <taxon>Chalcidoidea</taxon>
        <taxon>Aphelinidae</taxon>
        <taxon>Aphelininae</taxon>
        <taxon>Eretmocerus</taxon>
    </lineage>
</organism>
<comment type="caution">
    <text evidence="1">The sequence shown here is derived from an EMBL/GenBank/DDBJ whole genome shotgun (WGS) entry which is preliminary data.</text>
</comment>
<protein>
    <submittedName>
        <fullName evidence="1">Uncharacterized protein</fullName>
    </submittedName>
</protein>
<evidence type="ECO:0000313" key="1">
    <source>
        <dbReference type="EMBL" id="KAJ8680414.1"/>
    </source>
</evidence>
<accession>A0ACC2PAT7</accession>
<dbReference type="EMBL" id="CM056742">
    <property type="protein sequence ID" value="KAJ8680414.1"/>
    <property type="molecule type" value="Genomic_DNA"/>
</dbReference>
<keyword evidence="2" id="KW-1185">Reference proteome</keyword>